<protein>
    <recommendedName>
        <fullName evidence="13">Dihydroorotate dehydrogenase (quinone)</fullName>
        <ecNumber evidence="13">1.3.5.2</ecNumber>
    </recommendedName>
    <alternativeName>
        <fullName evidence="13">DHOdehase</fullName>
        <shortName evidence="13">DHOD</shortName>
        <shortName evidence="13">DHODase</shortName>
    </alternativeName>
    <alternativeName>
        <fullName evidence="13">Dihydroorotate oxidase</fullName>
    </alternativeName>
</protein>
<keyword evidence="11 13" id="KW-0472">Membrane</keyword>
<feature type="binding site" evidence="13">
    <location>
        <position position="203"/>
    </location>
    <ligand>
        <name>substrate</name>
    </ligand>
</feature>
<dbReference type="EC" id="1.3.5.2" evidence="13"/>
<comment type="catalytic activity">
    <reaction evidence="12 13">
        <text>(S)-dihydroorotate + a quinone = orotate + a quinol</text>
        <dbReference type="Rhea" id="RHEA:30187"/>
        <dbReference type="ChEBI" id="CHEBI:24646"/>
        <dbReference type="ChEBI" id="CHEBI:30839"/>
        <dbReference type="ChEBI" id="CHEBI:30864"/>
        <dbReference type="ChEBI" id="CHEBI:132124"/>
        <dbReference type="EC" id="1.3.5.2"/>
    </reaction>
</comment>
<dbReference type="Gene3D" id="3.20.20.70">
    <property type="entry name" value="Aldolase class I"/>
    <property type="match status" value="1"/>
</dbReference>
<dbReference type="InterPro" id="IPR050074">
    <property type="entry name" value="DHO_dehydrogenase"/>
</dbReference>
<feature type="binding site" evidence="13">
    <location>
        <position position="243"/>
    </location>
    <ligand>
        <name>FMN</name>
        <dbReference type="ChEBI" id="CHEBI:58210"/>
    </ligand>
</feature>
<name>C3X522_9BURK</name>
<dbReference type="HAMAP" id="MF_00225">
    <property type="entry name" value="DHO_dh_type2"/>
    <property type="match status" value="1"/>
</dbReference>
<dbReference type="GO" id="GO:0006207">
    <property type="term" value="P:'de novo' pyrimidine nucleobase biosynthetic process"/>
    <property type="evidence" value="ECO:0007669"/>
    <property type="project" value="UniProtKB-UniRule"/>
</dbReference>
<feature type="binding site" evidence="13">
    <location>
        <begin position="84"/>
        <end position="88"/>
    </location>
    <ligand>
        <name>FMN</name>
        <dbReference type="ChEBI" id="CHEBI:58210"/>
    </ligand>
</feature>
<dbReference type="PROSITE" id="PS00911">
    <property type="entry name" value="DHODEHASE_1"/>
    <property type="match status" value="1"/>
</dbReference>
<comment type="caution">
    <text evidence="15">The sequence shown here is derived from an EMBL/GenBank/DDBJ whole genome shotgun (WGS) entry which is preliminary data.</text>
</comment>
<dbReference type="GO" id="GO:0005737">
    <property type="term" value="C:cytoplasm"/>
    <property type="evidence" value="ECO:0007669"/>
    <property type="project" value="InterPro"/>
</dbReference>
<dbReference type="GO" id="GO:0106430">
    <property type="term" value="F:dihydroorotate dehydrogenase (quinone) activity"/>
    <property type="evidence" value="ECO:0007669"/>
    <property type="project" value="UniProtKB-EC"/>
</dbReference>
<evidence type="ECO:0000256" key="9">
    <source>
        <dbReference type="ARBA" id="ARBA00022975"/>
    </source>
</evidence>
<feature type="binding site" evidence="13">
    <location>
        <position position="198"/>
    </location>
    <ligand>
        <name>substrate</name>
    </ligand>
</feature>
<proteinExistence type="inferred from homology"/>
<evidence type="ECO:0000256" key="2">
    <source>
        <dbReference type="ARBA" id="ARBA00004202"/>
    </source>
</evidence>
<evidence type="ECO:0000256" key="8">
    <source>
        <dbReference type="ARBA" id="ARBA00022643"/>
    </source>
</evidence>
<dbReference type="PANTHER" id="PTHR48109">
    <property type="entry name" value="DIHYDROOROTATE DEHYDROGENASE (QUINONE), MITOCHONDRIAL-RELATED"/>
    <property type="match status" value="1"/>
</dbReference>
<dbReference type="NCBIfam" id="NF003652">
    <property type="entry name" value="PRK05286.2-5"/>
    <property type="match status" value="1"/>
</dbReference>
<feature type="binding site" evidence="13">
    <location>
        <position position="165"/>
    </location>
    <ligand>
        <name>FMN</name>
        <dbReference type="ChEBI" id="CHEBI:58210"/>
    </ligand>
</feature>
<keyword evidence="9 13" id="KW-0665">Pyrimidine biosynthesis</keyword>
<dbReference type="GO" id="GO:0044205">
    <property type="term" value="P:'de novo' UMP biosynthetic process"/>
    <property type="evidence" value="ECO:0007669"/>
    <property type="project" value="UniProtKB-UniRule"/>
</dbReference>
<comment type="subcellular location">
    <subcellularLocation>
        <location evidence="2 13">Cell membrane</location>
        <topology evidence="2 13">Peripheral membrane protein</topology>
    </subcellularLocation>
</comment>
<dbReference type="InterPro" id="IPR005720">
    <property type="entry name" value="Dihydroorotate_DH_cat"/>
</dbReference>
<dbReference type="InterPro" id="IPR005719">
    <property type="entry name" value="Dihydroorotate_DH_2"/>
</dbReference>
<sequence>MKGLFFRNRSGAVATKLNLMIPNFMYALIRPCLFSLDPENAHHFTLSSMRMASAMGMTALAPAVSPSPRKVMGLTFPNPVGLAAGLDKNGSCIDGLASLGFGFLELGTVTPKPQSGNPKPRMFRLPEAEGLINRMGFNNDGVDILVENVKASRFYREKKGILGLNIGKNASTPIENAVDDYLICLEKVYPVADYIAINISSPNTKNLRQLQGESELDNLLTQLKTAQDRLSQQYSRYVPLALKIAPDIDDNQIRNIADALLRHKIDGVIATNTTITRDTVKHLKHGQEAGGLSGAPVKDLSTHVIRCLKTELGNAIPIIGVGGILSGEDAREKTEAGASLVQILTGMIYSGPGLVRECVQALRRD</sequence>
<evidence type="ECO:0000259" key="14">
    <source>
        <dbReference type="Pfam" id="PF01180"/>
    </source>
</evidence>
<dbReference type="CDD" id="cd04738">
    <property type="entry name" value="DHOD_2_like"/>
    <property type="match status" value="1"/>
</dbReference>
<dbReference type="PROSITE" id="PS00912">
    <property type="entry name" value="DHODEHASE_2"/>
    <property type="match status" value="1"/>
</dbReference>
<feature type="active site" description="Nucleophile" evidence="13">
    <location>
        <position position="201"/>
    </location>
</feature>
<evidence type="ECO:0000256" key="11">
    <source>
        <dbReference type="ARBA" id="ARBA00023136"/>
    </source>
</evidence>
<feature type="binding site" evidence="13">
    <location>
        <position position="198"/>
    </location>
    <ligand>
        <name>FMN</name>
        <dbReference type="ChEBI" id="CHEBI:58210"/>
    </ligand>
</feature>
<evidence type="ECO:0000256" key="3">
    <source>
        <dbReference type="ARBA" id="ARBA00005161"/>
    </source>
</evidence>
<comment type="pathway">
    <text evidence="3 13">Pyrimidine metabolism; UMP biosynthesis via de novo pathway; orotate from (S)-dihydroorotate (quinone route): step 1/1.</text>
</comment>
<dbReference type="Pfam" id="PF01180">
    <property type="entry name" value="DHO_dh"/>
    <property type="match status" value="1"/>
</dbReference>
<keyword evidence="7 13" id="KW-0285">Flavoprotein</keyword>
<evidence type="ECO:0000256" key="1">
    <source>
        <dbReference type="ARBA" id="ARBA00003125"/>
    </source>
</evidence>
<feature type="binding site" evidence="13">
    <location>
        <position position="294"/>
    </location>
    <ligand>
        <name>FMN</name>
        <dbReference type="ChEBI" id="CHEBI:58210"/>
    </ligand>
</feature>
<feature type="domain" description="Dihydroorotate dehydrogenase catalytic" evidence="14">
    <location>
        <begin position="70"/>
        <end position="363"/>
    </location>
</feature>
<comment type="caution">
    <text evidence="13">Lacks conserved residue(s) required for the propagation of feature annotation.</text>
</comment>
<dbReference type="InterPro" id="IPR013785">
    <property type="entry name" value="Aldolase_TIM"/>
</dbReference>
<dbReference type="FunFam" id="3.20.20.70:FF:000028">
    <property type="entry name" value="Dihydroorotate dehydrogenase (quinone)"/>
    <property type="match status" value="1"/>
</dbReference>
<dbReference type="eggNOG" id="COG0167">
    <property type="taxonomic scope" value="Bacteria"/>
</dbReference>
<evidence type="ECO:0000256" key="4">
    <source>
        <dbReference type="ARBA" id="ARBA00005359"/>
    </source>
</evidence>
<dbReference type="NCBIfam" id="TIGR01036">
    <property type="entry name" value="pyrD_sub2"/>
    <property type="match status" value="1"/>
</dbReference>
<evidence type="ECO:0000256" key="10">
    <source>
        <dbReference type="ARBA" id="ARBA00023002"/>
    </source>
</evidence>
<dbReference type="NCBIfam" id="NF003645">
    <property type="entry name" value="PRK05286.1-2"/>
    <property type="match status" value="1"/>
</dbReference>
<dbReference type="EMBL" id="ACDP02000006">
    <property type="protein sequence ID" value="EEO28308.2"/>
    <property type="molecule type" value="Genomic_DNA"/>
</dbReference>
<feature type="binding site" evidence="13">
    <location>
        <begin position="272"/>
        <end position="273"/>
    </location>
    <ligand>
        <name>substrate</name>
    </ligand>
</feature>
<evidence type="ECO:0000313" key="15">
    <source>
        <dbReference type="EMBL" id="EEO28308.2"/>
    </source>
</evidence>
<dbReference type="Proteomes" id="UP000003973">
    <property type="component" value="Unassembled WGS sequence"/>
</dbReference>
<dbReference type="HOGENOM" id="CLU_013640_2_0_4"/>
<keyword evidence="10 13" id="KW-0560">Oxidoreductase</keyword>
<evidence type="ECO:0000256" key="13">
    <source>
        <dbReference type="HAMAP-Rule" id="MF_00225"/>
    </source>
</evidence>
<keyword evidence="6 13" id="KW-1003">Cell membrane</keyword>
<feature type="binding site" evidence="13">
    <location>
        <position position="108"/>
    </location>
    <ligand>
        <name>FMN</name>
        <dbReference type="ChEBI" id="CHEBI:58210"/>
    </ligand>
</feature>
<dbReference type="AlphaFoldDB" id="C3X522"/>
<organism evidence="15 16">
    <name type="scientific">Oxalobacter paraformigenes</name>
    <dbReference type="NCBI Taxonomy" id="556268"/>
    <lineage>
        <taxon>Bacteria</taxon>
        <taxon>Pseudomonadati</taxon>
        <taxon>Pseudomonadota</taxon>
        <taxon>Betaproteobacteria</taxon>
        <taxon>Burkholderiales</taxon>
        <taxon>Oxalobacteraceae</taxon>
        <taxon>Oxalobacter</taxon>
    </lineage>
</organism>
<keyword evidence="16" id="KW-1185">Reference proteome</keyword>
<comment type="function">
    <text evidence="1 13">Catalyzes the conversion of dihydroorotate to orotate with quinone as electron acceptor.</text>
</comment>
<comment type="cofactor">
    <cofactor evidence="13">
        <name>FMN</name>
        <dbReference type="ChEBI" id="CHEBI:58210"/>
    </cofactor>
    <text evidence="13">Binds 1 FMN per subunit.</text>
</comment>
<evidence type="ECO:0000256" key="6">
    <source>
        <dbReference type="ARBA" id="ARBA00022475"/>
    </source>
</evidence>
<feature type="binding site" evidence="13">
    <location>
        <position position="323"/>
    </location>
    <ligand>
        <name>FMN</name>
        <dbReference type="ChEBI" id="CHEBI:58210"/>
    </ligand>
</feature>
<comment type="subunit">
    <text evidence="5 13">Monomer.</text>
</comment>
<feature type="binding site" evidence="13">
    <location>
        <position position="271"/>
    </location>
    <ligand>
        <name>FMN</name>
        <dbReference type="ChEBI" id="CHEBI:58210"/>
    </ligand>
</feature>
<dbReference type="PANTHER" id="PTHR48109:SF4">
    <property type="entry name" value="DIHYDROOROTATE DEHYDROGENASE (QUINONE), MITOCHONDRIAL"/>
    <property type="match status" value="1"/>
</dbReference>
<accession>C3X522</accession>
<reference evidence="15" key="1">
    <citation type="submission" date="2011-10" db="EMBL/GenBank/DDBJ databases">
        <title>The Genome Sequence of Oxalobacter formigenes HOxBLS.</title>
        <authorList>
            <consortium name="The Broad Institute Genome Sequencing Platform"/>
            <person name="Earl A."/>
            <person name="Ward D."/>
            <person name="Feldgarden M."/>
            <person name="Gevers D."/>
            <person name="Allison M.J."/>
            <person name="Humphrey S."/>
            <person name="Young S.K."/>
            <person name="Zeng Q."/>
            <person name="Gargeya S."/>
            <person name="Fitzgerald M."/>
            <person name="Haas B."/>
            <person name="Abouelleil A."/>
            <person name="Alvarado L."/>
            <person name="Arachchi H.M."/>
            <person name="Berlin A."/>
            <person name="Brown A."/>
            <person name="Chapman S.B."/>
            <person name="Chen Z."/>
            <person name="Dunbar C."/>
            <person name="Freedman E."/>
            <person name="Gearin G."/>
            <person name="Goldberg J."/>
            <person name="Griggs A."/>
            <person name="Gujja S."/>
            <person name="Heiman D."/>
            <person name="Howarth C."/>
            <person name="Larson L."/>
            <person name="Lui A."/>
            <person name="MacDonald P.J.P."/>
            <person name="Montmayeur A."/>
            <person name="Murphy C."/>
            <person name="Neiman D."/>
            <person name="Pearson M."/>
            <person name="Priest M."/>
            <person name="Roberts A."/>
            <person name="Saif S."/>
            <person name="Shea T."/>
            <person name="Shenoy N."/>
            <person name="Sisk P."/>
            <person name="Stolte C."/>
            <person name="Sykes S."/>
            <person name="Wortman J."/>
            <person name="Nusbaum C."/>
            <person name="Birren B."/>
        </authorList>
    </citation>
    <scope>NUCLEOTIDE SEQUENCE [LARGE SCALE GENOMIC DNA]</scope>
    <source>
        <strain evidence="15">HOxBLS</strain>
    </source>
</reference>
<dbReference type="SUPFAM" id="SSF51395">
    <property type="entry name" value="FMN-linked oxidoreductases"/>
    <property type="match status" value="1"/>
</dbReference>
<evidence type="ECO:0000256" key="5">
    <source>
        <dbReference type="ARBA" id="ARBA00011245"/>
    </source>
</evidence>
<dbReference type="InterPro" id="IPR001295">
    <property type="entry name" value="Dihydroorotate_DH_CS"/>
</dbReference>
<evidence type="ECO:0000256" key="12">
    <source>
        <dbReference type="ARBA" id="ARBA00048639"/>
    </source>
</evidence>
<keyword evidence="8 13" id="KW-0288">FMN</keyword>
<dbReference type="GO" id="GO:0005886">
    <property type="term" value="C:plasma membrane"/>
    <property type="evidence" value="ECO:0007669"/>
    <property type="project" value="UniProtKB-SubCell"/>
</dbReference>
<dbReference type="NCBIfam" id="NF003644">
    <property type="entry name" value="PRK05286.1-1"/>
    <property type="match status" value="1"/>
</dbReference>
<dbReference type="NCBIfam" id="NF003646">
    <property type="entry name" value="PRK05286.1-4"/>
    <property type="match status" value="1"/>
</dbReference>
<comment type="similarity">
    <text evidence="4 13">Belongs to the dihydroorotate dehydrogenase family. Type 2 subfamily.</text>
</comment>
<dbReference type="UniPathway" id="UPA00070">
    <property type="reaction ID" value="UER00946"/>
</dbReference>
<evidence type="ECO:0000313" key="16">
    <source>
        <dbReference type="Proteomes" id="UP000003973"/>
    </source>
</evidence>
<feature type="binding site" evidence="13">
    <location>
        <position position="88"/>
    </location>
    <ligand>
        <name>substrate</name>
    </ligand>
</feature>
<evidence type="ECO:0000256" key="7">
    <source>
        <dbReference type="ARBA" id="ARBA00022630"/>
    </source>
</evidence>
<feature type="binding site" evidence="13">
    <location>
        <begin position="133"/>
        <end position="137"/>
    </location>
    <ligand>
        <name>substrate</name>
    </ligand>
</feature>
<gene>
    <name evidence="13" type="primary">pyrD</name>
    <name evidence="15" type="ORF">OFAG_01461</name>
</gene>